<sequence length="613" mass="68436">MAAQVGAKRPVATITSFFKVATKEELEEQRKRDAVRSAERFAQAAAKREELERRRLAAKRPVGRPKKAKPEHLFVPQRTEEAPRANVPGVEGDATPEAAGGNGGGDGTQPPPAKKVRGFYTNWFVPDLWAPIAAAVKKHPRSLYDALNALQHIRVPGRSGSVYDKLTLGSMKTWFERDPVTNQFSLRERYAEAVRCSNAQKAARLAKEMEKPGGIFKGHPEVFRKLLAILTGMRDAGQPVDSSIIQSVIRGTIEALAPELLQRRLKGGQLFEVSRSFSRKFANRWLGWTWRRATTAASKLPDDWEQQGDDMAFRIAAICYKDNIPPELVVNSDQTGVHLRPSSDLTYEQKNVKEVKILGKEDKRQITCVVSSSAGGEVLPLQCVFEGKTSAVEPQGVEATIAKAKGFDLTHSANHWSNQETSMWFVERVLVPWHAKKCAELGRNALVQKMIWLVDCWKVHKSAEFLGNMAERFPLVKVLFVPANCTGKLQPADVVLQRPFKHRFRQQFNSWQAAEVAAQIEGGMGEIHDLAFQSRALSECLNRGLLAREQLEVDLGAGPEGDAEIIEQHEGAATMLQVMAECLEERDELEDMVLGEWQADWDEELDADAFELE</sequence>
<accession>A0A1Y1IHL0</accession>
<proteinExistence type="predicted"/>
<name>A0A1Y1IHL0_KLENI</name>
<dbReference type="Proteomes" id="UP000054558">
    <property type="component" value="Unassembled WGS sequence"/>
</dbReference>
<dbReference type="Pfam" id="PF03184">
    <property type="entry name" value="DDE_1"/>
    <property type="match status" value="1"/>
</dbReference>
<evidence type="ECO:0000256" key="1">
    <source>
        <dbReference type="SAM" id="MobiDB-lite"/>
    </source>
</evidence>
<dbReference type="STRING" id="105231.A0A1Y1IHL0"/>
<dbReference type="InterPro" id="IPR004875">
    <property type="entry name" value="DDE_SF_endonuclease_dom"/>
</dbReference>
<feature type="compositionally biased region" description="Basic and acidic residues" evidence="1">
    <location>
        <begin position="46"/>
        <end position="55"/>
    </location>
</feature>
<reference evidence="3 4" key="1">
    <citation type="journal article" date="2014" name="Nat. Commun.">
        <title>Klebsormidium flaccidum genome reveals primary factors for plant terrestrial adaptation.</title>
        <authorList>
            <person name="Hori K."/>
            <person name="Maruyama F."/>
            <person name="Fujisawa T."/>
            <person name="Togashi T."/>
            <person name="Yamamoto N."/>
            <person name="Seo M."/>
            <person name="Sato S."/>
            <person name="Yamada T."/>
            <person name="Mori H."/>
            <person name="Tajima N."/>
            <person name="Moriyama T."/>
            <person name="Ikeuchi M."/>
            <person name="Watanabe M."/>
            <person name="Wada H."/>
            <person name="Kobayashi K."/>
            <person name="Saito M."/>
            <person name="Masuda T."/>
            <person name="Sasaki-Sekimoto Y."/>
            <person name="Mashiguchi K."/>
            <person name="Awai K."/>
            <person name="Shimojima M."/>
            <person name="Masuda S."/>
            <person name="Iwai M."/>
            <person name="Nobusawa T."/>
            <person name="Narise T."/>
            <person name="Kondo S."/>
            <person name="Saito H."/>
            <person name="Sato R."/>
            <person name="Murakawa M."/>
            <person name="Ihara Y."/>
            <person name="Oshima-Yamada Y."/>
            <person name="Ohtaka K."/>
            <person name="Satoh M."/>
            <person name="Sonobe K."/>
            <person name="Ishii M."/>
            <person name="Ohtani R."/>
            <person name="Kanamori-Sato M."/>
            <person name="Honoki R."/>
            <person name="Miyazaki D."/>
            <person name="Mochizuki H."/>
            <person name="Umetsu J."/>
            <person name="Higashi K."/>
            <person name="Shibata D."/>
            <person name="Kamiya Y."/>
            <person name="Sato N."/>
            <person name="Nakamura Y."/>
            <person name="Tabata S."/>
            <person name="Ida S."/>
            <person name="Kurokawa K."/>
            <person name="Ohta H."/>
        </authorList>
    </citation>
    <scope>NUCLEOTIDE SEQUENCE [LARGE SCALE GENOMIC DNA]</scope>
    <source>
        <strain evidence="3 4">NIES-2285</strain>
    </source>
</reference>
<dbReference type="GO" id="GO:0003676">
    <property type="term" value="F:nucleic acid binding"/>
    <property type="evidence" value="ECO:0007669"/>
    <property type="project" value="InterPro"/>
</dbReference>
<organism evidence="3 4">
    <name type="scientific">Klebsormidium nitens</name>
    <name type="common">Green alga</name>
    <name type="synonym">Ulothrix nitens</name>
    <dbReference type="NCBI Taxonomy" id="105231"/>
    <lineage>
        <taxon>Eukaryota</taxon>
        <taxon>Viridiplantae</taxon>
        <taxon>Streptophyta</taxon>
        <taxon>Klebsormidiophyceae</taxon>
        <taxon>Klebsormidiales</taxon>
        <taxon>Klebsormidiaceae</taxon>
        <taxon>Klebsormidium</taxon>
    </lineage>
</organism>
<keyword evidence="4" id="KW-1185">Reference proteome</keyword>
<dbReference type="AlphaFoldDB" id="A0A1Y1IHL0"/>
<evidence type="ECO:0000259" key="2">
    <source>
        <dbReference type="Pfam" id="PF03184"/>
    </source>
</evidence>
<feature type="region of interest" description="Disordered" evidence="1">
    <location>
        <begin position="46"/>
        <end position="112"/>
    </location>
</feature>
<gene>
    <name evidence="3" type="ORF">KFL_004060010</name>
</gene>
<dbReference type="EMBL" id="DF237355">
    <property type="protein sequence ID" value="GAQ88167.1"/>
    <property type="molecule type" value="Genomic_DNA"/>
</dbReference>
<feature type="domain" description="DDE-1" evidence="2">
    <location>
        <begin position="364"/>
        <end position="517"/>
    </location>
</feature>
<evidence type="ECO:0000313" key="4">
    <source>
        <dbReference type="Proteomes" id="UP000054558"/>
    </source>
</evidence>
<evidence type="ECO:0000313" key="3">
    <source>
        <dbReference type="EMBL" id="GAQ88167.1"/>
    </source>
</evidence>
<dbReference type="OrthoDB" id="3341102at2759"/>
<feature type="compositionally biased region" description="Basic and acidic residues" evidence="1">
    <location>
        <begin position="68"/>
        <end position="83"/>
    </location>
</feature>
<protein>
    <recommendedName>
        <fullName evidence="2">DDE-1 domain-containing protein</fullName>
    </recommendedName>
</protein>
<feature type="compositionally biased region" description="Basic residues" evidence="1">
    <location>
        <begin position="56"/>
        <end position="67"/>
    </location>
</feature>